<dbReference type="InterPro" id="IPR000014">
    <property type="entry name" value="PAS"/>
</dbReference>
<reference evidence="4 5" key="1">
    <citation type="submission" date="2019-03" db="EMBL/GenBank/DDBJ databases">
        <title>Genomic Encyclopedia of Archaeal and Bacterial Type Strains, Phase II (KMG-II): from individual species to whole genera.</title>
        <authorList>
            <person name="Goeker M."/>
        </authorList>
    </citation>
    <scope>NUCLEOTIDE SEQUENCE [LARGE SCALE GENOMIC DNA]</scope>
    <source>
        <strain evidence="4 5">RL-C</strain>
    </source>
</reference>
<proteinExistence type="predicted"/>
<dbReference type="Gene3D" id="3.30.450.20">
    <property type="entry name" value="PAS domain"/>
    <property type="match status" value="3"/>
</dbReference>
<evidence type="ECO:0000256" key="1">
    <source>
        <dbReference type="SAM" id="Coils"/>
    </source>
</evidence>
<dbReference type="InterPro" id="IPR035965">
    <property type="entry name" value="PAS-like_dom_sf"/>
</dbReference>
<keyword evidence="2" id="KW-0812">Transmembrane</keyword>
<dbReference type="OrthoDB" id="1120715at2"/>
<protein>
    <submittedName>
        <fullName evidence="4">PAS domain S-box-containing protein</fullName>
    </submittedName>
</protein>
<dbReference type="Pfam" id="PF13185">
    <property type="entry name" value="GAF_2"/>
    <property type="match status" value="1"/>
</dbReference>
<keyword evidence="5" id="KW-1185">Reference proteome</keyword>
<dbReference type="SMART" id="SM00065">
    <property type="entry name" value="GAF"/>
    <property type="match status" value="1"/>
</dbReference>
<evidence type="ECO:0000259" key="3">
    <source>
        <dbReference type="PROSITE" id="PS50112"/>
    </source>
</evidence>
<evidence type="ECO:0000256" key="2">
    <source>
        <dbReference type="SAM" id="Phobius"/>
    </source>
</evidence>
<comment type="caution">
    <text evidence="4">The sequence shown here is derived from an EMBL/GenBank/DDBJ whole genome shotgun (WGS) entry which is preliminary data.</text>
</comment>
<evidence type="ECO:0000313" key="5">
    <source>
        <dbReference type="Proteomes" id="UP000294830"/>
    </source>
</evidence>
<keyword evidence="1" id="KW-0175">Coiled coil</keyword>
<organism evidence="4 5">
    <name type="scientific">Acetobacteroides hydrogenigenes</name>
    <dbReference type="NCBI Taxonomy" id="979970"/>
    <lineage>
        <taxon>Bacteria</taxon>
        <taxon>Pseudomonadati</taxon>
        <taxon>Bacteroidota</taxon>
        <taxon>Bacteroidia</taxon>
        <taxon>Bacteroidales</taxon>
        <taxon>Rikenellaceae</taxon>
        <taxon>Acetobacteroides</taxon>
    </lineage>
</organism>
<dbReference type="PROSITE" id="PS50112">
    <property type="entry name" value="PAS"/>
    <property type="match status" value="1"/>
</dbReference>
<dbReference type="InterPro" id="IPR029016">
    <property type="entry name" value="GAF-like_dom_sf"/>
</dbReference>
<feature type="coiled-coil region" evidence="1">
    <location>
        <begin position="318"/>
        <end position="352"/>
    </location>
</feature>
<dbReference type="SMART" id="SM00091">
    <property type="entry name" value="PAS"/>
    <property type="match status" value="2"/>
</dbReference>
<dbReference type="AlphaFoldDB" id="A0A4R2EGJ7"/>
<accession>A0A4R2EGJ7</accession>
<dbReference type="NCBIfam" id="TIGR00229">
    <property type="entry name" value="sensory_box"/>
    <property type="match status" value="1"/>
</dbReference>
<dbReference type="EMBL" id="SLWB01000011">
    <property type="protein sequence ID" value="TCN65374.1"/>
    <property type="molecule type" value="Genomic_DNA"/>
</dbReference>
<keyword evidence="2" id="KW-0472">Membrane</keyword>
<dbReference type="Proteomes" id="UP000294830">
    <property type="component" value="Unassembled WGS sequence"/>
</dbReference>
<keyword evidence="2" id="KW-1133">Transmembrane helix</keyword>
<sequence>MRDNATILSRRYAFYLFLIGVGMWLIAVSIEAIVSKQAFTLGLIGDLHAKNVSFLFLDIIPFALGFCGYRWGLHTGQKADTLNEIIEKDKQRNTKLIALVDEIKKGNFEVSNGFDKKDKLINSILDLRNSLKTSTQEEEIRKKEDEERHWVAQGLAKFGEILRANNDDMTELSYNIISQLVKYVRANQGGIYLLTEDQENRKVFEMKACYAYERRKYVDKLINLGEGLVGACAKEGKTVNLKKVPDTYLSITSGLGHANPKFLLLVPLKFNEETHGVLEIASFNEFKPHVVEFIEKVAESIASTIANVKINIRTAMLLRDSQEQAEMLASQEEEMRQNMEELQATQEDAVRQTERLSGYINALDSVHMRAEFDSSGNLVAANDQFLEKFEVPHFDDVYEKNITSFIHPESLTSFRNSWANLVAEDKCHEGELKCVTFINKTIYLFTSLSRVNRSNGEMDKVLLLALEVTDQKKEELEMRSIVSAVNSSLLQAELTNTGDLVVVNDKLKAELGYNDVQTVYNINEFINDLDKPQFEKAWMKLVNQGFFEGTINFTSFDGQVKALDITLIGIRNFNDDIVKIVLIGTDKSAIKAVEDKYLQLQETTEQLKDALSKTEEEINRRIREVREQLALQYKEVERIRIRNDKTVDNAPIAMVCFNSQGIIEVFNKKAAEVWGYQPSEIINMPISKLFPKEQVQGEGIVNAICDVDKIKPINQKESVKIINTNNQKQAAYITLADARVTKEHNYVAYVEVISN</sequence>
<dbReference type="SUPFAM" id="SSF55781">
    <property type="entry name" value="GAF domain-like"/>
    <property type="match status" value="1"/>
</dbReference>
<name>A0A4R2EGJ7_9BACT</name>
<gene>
    <name evidence="4" type="ORF">CLV25_11153</name>
</gene>
<feature type="coiled-coil region" evidence="1">
    <location>
        <begin position="590"/>
        <end position="635"/>
    </location>
</feature>
<feature type="domain" description="PAS" evidence="3">
    <location>
        <begin position="647"/>
        <end position="683"/>
    </location>
</feature>
<dbReference type="RefSeq" id="WP_131839755.1">
    <property type="nucleotide sequence ID" value="NZ_SLWB01000011.1"/>
</dbReference>
<dbReference type="InterPro" id="IPR003018">
    <property type="entry name" value="GAF"/>
</dbReference>
<dbReference type="Pfam" id="PF13426">
    <property type="entry name" value="PAS_9"/>
    <property type="match status" value="3"/>
</dbReference>
<feature type="transmembrane region" description="Helical" evidence="2">
    <location>
        <begin position="12"/>
        <end position="34"/>
    </location>
</feature>
<evidence type="ECO:0000313" key="4">
    <source>
        <dbReference type="EMBL" id="TCN65374.1"/>
    </source>
</evidence>
<dbReference type="SUPFAM" id="SSF55785">
    <property type="entry name" value="PYP-like sensor domain (PAS domain)"/>
    <property type="match status" value="2"/>
</dbReference>
<dbReference type="Gene3D" id="3.30.450.40">
    <property type="match status" value="1"/>
</dbReference>